<keyword evidence="3" id="KW-1185">Reference proteome</keyword>
<dbReference type="AlphaFoldDB" id="A0A7J9CTA0"/>
<accession>A0A7J9CTA0</accession>
<evidence type="ECO:0000256" key="1">
    <source>
        <dbReference type="SAM" id="MobiDB-lite"/>
    </source>
</evidence>
<sequence length="224" mass="24377">MLMVLRQLISLSGFNTFWLFIQEKDSREIGSLVGKVAHLDLKTDNRTRGRFTRMVVHVDLDKPLISASKAKGNRLRKKALVKDSNNPKSANPFGSSGLQVVFRKSGLEGKRADSEREIFNVDTDSIQAVGNNPVHNNPVFDGPNESMVILDANSLDPKCHSAVIFKNKNNRTPKGNNKGCAVDGNKSNLASKSRGLESKITLGDAVDLRNSEGHNGGVGSTTVH</sequence>
<evidence type="ECO:0000313" key="3">
    <source>
        <dbReference type="Proteomes" id="UP000593579"/>
    </source>
</evidence>
<dbReference type="OrthoDB" id="10568179at2759"/>
<dbReference type="EMBL" id="JABEZY010000013">
    <property type="protein sequence ID" value="MBA0751621.1"/>
    <property type="molecule type" value="Genomic_DNA"/>
</dbReference>
<reference evidence="2 3" key="1">
    <citation type="journal article" date="2019" name="Genome Biol. Evol.">
        <title>Insights into the evolution of the New World diploid cottons (Gossypium, subgenus Houzingenia) based on genome sequencing.</title>
        <authorList>
            <person name="Grover C.E."/>
            <person name="Arick M.A. 2nd"/>
            <person name="Thrash A."/>
            <person name="Conover J.L."/>
            <person name="Sanders W.S."/>
            <person name="Peterson D.G."/>
            <person name="Frelichowski J.E."/>
            <person name="Scheffler J.A."/>
            <person name="Scheffler B.E."/>
            <person name="Wendel J.F."/>
        </authorList>
    </citation>
    <scope>NUCLEOTIDE SEQUENCE [LARGE SCALE GENOMIC DNA]</scope>
    <source>
        <strain evidence="2">5</strain>
        <tissue evidence="2">Leaf</tissue>
    </source>
</reference>
<dbReference type="Proteomes" id="UP000593579">
    <property type="component" value="Unassembled WGS sequence"/>
</dbReference>
<evidence type="ECO:0008006" key="4">
    <source>
        <dbReference type="Google" id="ProtNLM"/>
    </source>
</evidence>
<organism evidence="2 3">
    <name type="scientific">Gossypium gossypioides</name>
    <name type="common">Mexican cotton</name>
    <name type="synonym">Selera gossypioides</name>
    <dbReference type="NCBI Taxonomy" id="34282"/>
    <lineage>
        <taxon>Eukaryota</taxon>
        <taxon>Viridiplantae</taxon>
        <taxon>Streptophyta</taxon>
        <taxon>Embryophyta</taxon>
        <taxon>Tracheophyta</taxon>
        <taxon>Spermatophyta</taxon>
        <taxon>Magnoliopsida</taxon>
        <taxon>eudicotyledons</taxon>
        <taxon>Gunneridae</taxon>
        <taxon>Pentapetalae</taxon>
        <taxon>rosids</taxon>
        <taxon>malvids</taxon>
        <taxon>Malvales</taxon>
        <taxon>Malvaceae</taxon>
        <taxon>Malvoideae</taxon>
        <taxon>Gossypium</taxon>
    </lineage>
</organism>
<protein>
    <recommendedName>
        <fullName evidence="4">DUF4283 domain-containing protein</fullName>
    </recommendedName>
</protein>
<comment type="caution">
    <text evidence="2">The sequence shown here is derived from an EMBL/GenBank/DDBJ whole genome shotgun (WGS) entry which is preliminary data.</text>
</comment>
<gene>
    <name evidence="2" type="ORF">Gogos_000533</name>
</gene>
<name>A0A7J9CTA0_GOSGO</name>
<evidence type="ECO:0000313" key="2">
    <source>
        <dbReference type="EMBL" id="MBA0751621.1"/>
    </source>
</evidence>
<proteinExistence type="predicted"/>
<feature type="region of interest" description="Disordered" evidence="1">
    <location>
        <begin position="169"/>
        <end position="195"/>
    </location>
</feature>